<evidence type="ECO:0008006" key="3">
    <source>
        <dbReference type="Google" id="ProtNLM"/>
    </source>
</evidence>
<proteinExistence type="predicted"/>
<dbReference type="AlphaFoldDB" id="A0A4Q7UWW9"/>
<accession>A0A4Q7UWW9</accession>
<sequence>MARLFAEDSGRRDPHADVGWPAVAGGPHVTDALRSSDALVVVADDGSVRGYLLARRAPANPLRPGLVVADLESMYDAFTSWAASIPANVLSVTAHAANDGARRLYRRRGFVEHSITLECPSRAGPGPD</sequence>
<evidence type="ECO:0000313" key="1">
    <source>
        <dbReference type="EMBL" id="RZT84599.1"/>
    </source>
</evidence>
<dbReference type="InterPro" id="IPR016181">
    <property type="entry name" value="Acyl_CoA_acyltransferase"/>
</dbReference>
<reference evidence="1 2" key="1">
    <citation type="submission" date="2019-02" db="EMBL/GenBank/DDBJ databases">
        <title>Sequencing the genomes of 1000 actinobacteria strains.</title>
        <authorList>
            <person name="Klenk H.-P."/>
        </authorList>
    </citation>
    <scope>NUCLEOTIDE SEQUENCE [LARGE SCALE GENOMIC DNA]</scope>
    <source>
        <strain evidence="1 2">DSM 45779</strain>
    </source>
</reference>
<evidence type="ECO:0000313" key="2">
    <source>
        <dbReference type="Proteomes" id="UP000291591"/>
    </source>
</evidence>
<gene>
    <name evidence="1" type="ORF">EV383_1446</name>
</gene>
<protein>
    <recommendedName>
        <fullName evidence="3">Acetyltransferase (GNAT) family protein</fullName>
    </recommendedName>
</protein>
<dbReference type="SUPFAM" id="SSF55729">
    <property type="entry name" value="Acyl-CoA N-acyltransferases (Nat)"/>
    <property type="match status" value="1"/>
</dbReference>
<organism evidence="1 2">
    <name type="scientific">Pseudonocardia sediminis</name>
    <dbReference type="NCBI Taxonomy" id="1397368"/>
    <lineage>
        <taxon>Bacteria</taxon>
        <taxon>Bacillati</taxon>
        <taxon>Actinomycetota</taxon>
        <taxon>Actinomycetes</taxon>
        <taxon>Pseudonocardiales</taxon>
        <taxon>Pseudonocardiaceae</taxon>
        <taxon>Pseudonocardia</taxon>
    </lineage>
</organism>
<dbReference type="OrthoDB" id="9799092at2"/>
<name>A0A4Q7UWW9_PSEST</name>
<keyword evidence="2" id="KW-1185">Reference proteome</keyword>
<dbReference type="Proteomes" id="UP000291591">
    <property type="component" value="Unassembled WGS sequence"/>
</dbReference>
<comment type="caution">
    <text evidence="1">The sequence shown here is derived from an EMBL/GenBank/DDBJ whole genome shotgun (WGS) entry which is preliminary data.</text>
</comment>
<dbReference type="Gene3D" id="3.40.630.30">
    <property type="match status" value="1"/>
</dbReference>
<dbReference type="EMBL" id="SHKL01000001">
    <property type="protein sequence ID" value="RZT84599.1"/>
    <property type="molecule type" value="Genomic_DNA"/>
</dbReference>